<dbReference type="InterPro" id="IPR012338">
    <property type="entry name" value="Beta-lactam/transpept-like"/>
</dbReference>
<feature type="domain" description="Penicillin-binding protein transpeptidase" evidence="1">
    <location>
        <begin position="158"/>
        <end position="471"/>
    </location>
</feature>
<feature type="domain" description="Penicillin binding protein A dimerisation" evidence="2">
    <location>
        <begin position="54"/>
        <end position="137"/>
    </location>
</feature>
<accession>A0A2N3G797</accession>
<dbReference type="InterPro" id="IPR050515">
    <property type="entry name" value="Beta-lactam/transpept"/>
</dbReference>
<proteinExistence type="predicted"/>
<dbReference type="PANTHER" id="PTHR30627">
    <property type="entry name" value="PEPTIDOGLYCAN D,D-TRANSPEPTIDASE"/>
    <property type="match status" value="1"/>
</dbReference>
<dbReference type="PANTHER" id="PTHR30627:SF24">
    <property type="entry name" value="PENICILLIN-BINDING PROTEIN 4B"/>
    <property type="match status" value="1"/>
</dbReference>
<comment type="caution">
    <text evidence="3">The sequence shown here is derived from an EMBL/GenBank/DDBJ whole genome shotgun (WGS) entry which is preliminary data.</text>
</comment>
<reference evidence="3 4" key="1">
    <citation type="journal article" date="2017" name="ISME J.">
        <title>Potential for microbial H2 and metal transformations associated with novel bacteria and archaea in deep terrestrial subsurface sediments.</title>
        <authorList>
            <person name="Hernsdorf A.W."/>
            <person name="Amano Y."/>
            <person name="Miyakawa K."/>
            <person name="Ise K."/>
            <person name="Suzuki Y."/>
            <person name="Anantharaman K."/>
            <person name="Probst A."/>
            <person name="Burstein D."/>
            <person name="Thomas B.C."/>
            <person name="Banfield J.F."/>
        </authorList>
    </citation>
    <scope>NUCLEOTIDE SEQUENCE [LARGE SCALE GENOMIC DNA]</scope>
    <source>
        <strain evidence="3">HGW-Actinobacteria-3</strain>
    </source>
</reference>
<evidence type="ECO:0000313" key="3">
    <source>
        <dbReference type="EMBL" id="PKQ28579.1"/>
    </source>
</evidence>
<dbReference type="AlphaFoldDB" id="A0A2N3G797"/>
<protein>
    <submittedName>
        <fullName evidence="3">Uncharacterized protein</fullName>
    </submittedName>
</protein>
<dbReference type="GO" id="GO:0071555">
    <property type="term" value="P:cell wall organization"/>
    <property type="evidence" value="ECO:0007669"/>
    <property type="project" value="TreeGrafter"/>
</dbReference>
<dbReference type="GO" id="GO:0008658">
    <property type="term" value="F:penicillin binding"/>
    <property type="evidence" value="ECO:0007669"/>
    <property type="project" value="InterPro"/>
</dbReference>
<name>A0A2N3G797_9ACTN</name>
<dbReference type="Pfam" id="PF00905">
    <property type="entry name" value="Transpeptidase"/>
    <property type="match status" value="1"/>
</dbReference>
<dbReference type="Gene3D" id="3.90.1310.10">
    <property type="entry name" value="Penicillin-binding protein 2a (Domain 2)"/>
    <property type="match status" value="1"/>
</dbReference>
<dbReference type="EMBL" id="PHEX01000011">
    <property type="protein sequence ID" value="PKQ28579.1"/>
    <property type="molecule type" value="Genomic_DNA"/>
</dbReference>
<dbReference type="Proteomes" id="UP000233654">
    <property type="component" value="Unassembled WGS sequence"/>
</dbReference>
<dbReference type="GO" id="GO:0005886">
    <property type="term" value="C:plasma membrane"/>
    <property type="evidence" value="ECO:0007669"/>
    <property type="project" value="TreeGrafter"/>
</dbReference>
<evidence type="ECO:0000259" key="2">
    <source>
        <dbReference type="Pfam" id="PF21922"/>
    </source>
</evidence>
<evidence type="ECO:0000313" key="4">
    <source>
        <dbReference type="Proteomes" id="UP000233654"/>
    </source>
</evidence>
<evidence type="ECO:0000259" key="1">
    <source>
        <dbReference type="Pfam" id="PF00905"/>
    </source>
</evidence>
<dbReference type="Gene3D" id="3.40.710.10">
    <property type="entry name" value="DD-peptidase/beta-lactamase superfamily"/>
    <property type="match status" value="1"/>
</dbReference>
<dbReference type="InterPro" id="IPR001460">
    <property type="entry name" value="PCN-bd_Tpept"/>
</dbReference>
<dbReference type="SUPFAM" id="SSF56601">
    <property type="entry name" value="beta-lactamase/transpeptidase-like"/>
    <property type="match status" value="1"/>
</dbReference>
<dbReference type="Pfam" id="PF21922">
    <property type="entry name" value="PBP_dimer_2"/>
    <property type="match status" value="1"/>
</dbReference>
<organism evidence="3 4">
    <name type="scientific">Candidatus Anoxymicrobium japonicum</name>
    <dbReference type="NCBI Taxonomy" id="2013648"/>
    <lineage>
        <taxon>Bacteria</taxon>
        <taxon>Bacillati</taxon>
        <taxon>Actinomycetota</taxon>
        <taxon>Candidatus Geothermincolia</taxon>
        <taxon>Candidatus Geothermincolales</taxon>
        <taxon>Candidatus Anoxymicrobiaceae</taxon>
        <taxon>Candidatus Anoxymicrobium</taxon>
    </lineage>
</organism>
<dbReference type="InterPro" id="IPR054120">
    <property type="entry name" value="PBPA_dimer"/>
</dbReference>
<dbReference type="GO" id="GO:0071972">
    <property type="term" value="F:peptidoglycan L,D-transpeptidase activity"/>
    <property type="evidence" value="ECO:0007669"/>
    <property type="project" value="TreeGrafter"/>
</dbReference>
<gene>
    <name evidence="3" type="ORF">CVT63_01990</name>
</gene>
<sequence>MKMNKQIKALFTVFVVILLAIVVNLSWLQVFGASGIENNAFNKRRIVEEYAILRGDIISADNQIAARSVDTSAEYRYQREYPMGSLFSDVIGYDSWRYGRTGLEARYNKELLGSSSKLTVQSLSNRLLGASKKGNSILMTLDSRVQRCAAEALDGRKGAVVAMDSKTEAVLAMVTSPTYDPNAAIPLPGRDNQAQWDAINADPNRPLFNRATSGLYPPGSSFKVVTAAAALDQGIVTPDTPFDCAGKLPVSGYSIYDFNKKSHGRLDFAQALILSCNITFAQVGMNLGAPALVKYAEMFGFNKPMPLDLPTVASQVQEAGEMDPVALASASFGQGQDLATPVEMAVVASTIANEGVMMRPYMVQEIRDYNNRIIDRVEPGQIRQVVDSQTAITLTDIMVNVVEKGTGTSARIDGVEVAGKTGTAEVENGKPHAWFICFAPARDPKVAVAVIVENGGEGGKTAAPIARKVLQMALKVNTQ</sequence>